<sequence length="88" mass="9571">MPRYYFDLYQGAQRISEDASGYDCPSDEDARQFARMSNGLVALDPVLSSPSQNHRVVVLNEDGQSIFTMSVSQAAFSTAASSDVSLLS</sequence>
<dbReference type="AlphaFoldDB" id="A0A1B2EYS9"/>
<feature type="domain" description="DUF6894" evidence="1">
    <location>
        <begin position="3"/>
        <end position="71"/>
    </location>
</feature>
<dbReference type="Pfam" id="PF21834">
    <property type="entry name" value="DUF6894"/>
    <property type="match status" value="1"/>
</dbReference>
<dbReference type="EMBL" id="CP016620">
    <property type="protein sequence ID" value="ANY85077.1"/>
    <property type="molecule type" value="Genomic_DNA"/>
</dbReference>
<keyword evidence="2" id="KW-0614">Plasmid</keyword>
<dbReference type="KEGG" id="moc:BB934_43530"/>
<evidence type="ECO:0000259" key="1">
    <source>
        <dbReference type="Pfam" id="PF21834"/>
    </source>
</evidence>
<accession>A0A1B2EYS9</accession>
<dbReference type="RefSeq" id="WP_099515893.1">
    <property type="nucleotide sequence ID" value="NZ_CP016620.1"/>
</dbReference>
<evidence type="ECO:0000313" key="2">
    <source>
        <dbReference type="EMBL" id="ANY85077.1"/>
    </source>
</evidence>
<dbReference type="OrthoDB" id="8021130at2"/>
<gene>
    <name evidence="2" type="ORF">BB934_43530</name>
</gene>
<dbReference type="InterPro" id="IPR054189">
    <property type="entry name" value="DUF6894"/>
</dbReference>
<geneLocation type="plasmid" evidence="2">
    <name>unnamed4</name>
</geneLocation>
<protein>
    <recommendedName>
        <fullName evidence="1">DUF6894 domain-containing protein</fullName>
    </recommendedName>
</protein>
<reference evidence="2" key="1">
    <citation type="submission" date="2016-07" db="EMBL/GenBank/DDBJ databases">
        <title>Microvirga ossetica sp. nov. a new species of rhizobia isolated from root nodules of the legume species Vicia alpestris Steven originated from North Ossetia region in the Caucasus.</title>
        <authorList>
            <person name="Safronova V.I."/>
            <person name="Kuznetsova I.G."/>
            <person name="Sazanova A.L."/>
            <person name="Belimov A."/>
            <person name="Andronov E."/>
            <person name="Osledkin Y.S."/>
            <person name="Onishchuk O.P."/>
            <person name="Kurchak O.N."/>
            <person name="Shaposhnikov A.I."/>
            <person name="Willems A."/>
            <person name="Tikhonovich I.A."/>
        </authorList>
    </citation>
    <scope>NUCLEOTIDE SEQUENCE [LARGE SCALE GENOMIC DNA]</scope>
    <source>
        <strain evidence="2">V5/3M</strain>
        <plasmid evidence="2">unnamed4</plasmid>
    </source>
</reference>
<name>A0A1B2EYS9_9HYPH</name>
<proteinExistence type="predicted"/>
<organism evidence="2">
    <name type="scientific">Microvirga ossetica</name>
    <dbReference type="NCBI Taxonomy" id="1882682"/>
    <lineage>
        <taxon>Bacteria</taxon>
        <taxon>Pseudomonadati</taxon>
        <taxon>Pseudomonadota</taxon>
        <taxon>Alphaproteobacteria</taxon>
        <taxon>Hyphomicrobiales</taxon>
        <taxon>Methylobacteriaceae</taxon>
        <taxon>Microvirga</taxon>
    </lineage>
</organism>